<dbReference type="PANTHER" id="PTHR43280:SF30">
    <property type="entry name" value="MMSAB OPERON REGULATORY PROTEIN"/>
    <property type="match status" value="1"/>
</dbReference>
<dbReference type="RefSeq" id="WP_345592091.1">
    <property type="nucleotide sequence ID" value="NZ_BAABJG010000029.1"/>
</dbReference>
<evidence type="ECO:0000256" key="1">
    <source>
        <dbReference type="ARBA" id="ARBA00023015"/>
    </source>
</evidence>
<reference evidence="6" key="1">
    <citation type="journal article" date="2019" name="Int. J. Syst. Evol. Microbiol.">
        <title>The Global Catalogue of Microorganisms (GCM) 10K type strain sequencing project: providing services to taxonomists for standard genome sequencing and annotation.</title>
        <authorList>
            <consortium name="The Broad Institute Genomics Platform"/>
            <consortium name="The Broad Institute Genome Sequencing Center for Infectious Disease"/>
            <person name="Wu L."/>
            <person name="Ma J."/>
        </authorList>
    </citation>
    <scope>NUCLEOTIDE SEQUENCE [LARGE SCALE GENOMIC DNA]</scope>
    <source>
        <strain evidence="6">CCUG 53270</strain>
    </source>
</reference>
<feature type="domain" description="HTH araC/xylS-type" evidence="4">
    <location>
        <begin position="178"/>
        <end position="276"/>
    </location>
</feature>
<keyword evidence="6" id="KW-1185">Reference proteome</keyword>
<dbReference type="Gene3D" id="1.10.10.60">
    <property type="entry name" value="Homeodomain-like"/>
    <property type="match status" value="2"/>
</dbReference>
<evidence type="ECO:0000313" key="6">
    <source>
        <dbReference type="Proteomes" id="UP001597180"/>
    </source>
</evidence>
<keyword evidence="2" id="KW-0238">DNA-binding</keyword>
<dbReference type="PROSITE" id="PS01124">
    <property type="entry name" value="HTH_ARAC_FAMILY_2"/>
    <property type="match status" value="1"/>
</dbReference>
<gene>
    <name evidence="5" type="ORF">ACFQ4B_12955</name>
</gene>
<dbReference type="InterPro" id="IPR003313">
    <property type="entry name" value="AraC-bd"/>
</dbReference>
<dbReference type="InterPro" id="IPR009057">
    <property type="entry name" value="Homeodomain-like_sf"/>
</dbReference>
<dbReference type="CDD" id="cd06986">
    <property type="entry name" value="cupin_MmsR-like_N"/>
    <property type="match status" value="1"/>
</dbReference>
<keyword evidence="1" id="KW-0805">Transcription regulation</keyword>
<evidence type="ECO:0000256" key="2">
    <source>
        <dbReference type="ARBA" id="ARBA00023125"/>
    </source>
</evidence>
<dbReference type="EMBL" id="JBHTLU010000014">
    <property type="protein sequence ID" value="MFD1221028.1"/>
    <property type="molecule type" value="Genomic_DNA"/>
</dbReference>
<accession>A0ABW3UJ70</accession>
<comment type="caution">
    <text evidence="5">The sequence shown here is derived from an EMBL/GenBank/DDBJ whole genome shotgun (WGS) entry which is preliminary data.</text>
</comment>
<dbReference type="PANTHER" id="PTHR43280">
    <property type="entry name" value="ARAC-FAMILY TRANSCRIPTIONAL REGULATOR"/>
    <property type="match status" value="1"/>
</dbReference>
<dbReference type="Pfam" id="PF12833">
    <property type="entry name" value="HTH_18"/>
    <property type="match status" value="1"/>
</dbReference>
<dbReference type="PRINTS" id="PR00032">
    <property type="entry name" value="HTHARAC"/>
</dbReference>
<dbReference type="Pfam" id="PF02311">
    <property type="entry name" value="AraC_binding"/>
    <property type="match status" value="1"/>
</dbReference>
<name>A0ABW3UJ70_9BACL</name>
<proteinExistence type="predicted"/>
<organism evidence="5 6">
    <name type="scientific">Paenibacillus vulneris</name>
    <dbReference type="NCBI Taxonomy" id="1133364"/>
    <lineage>
        <taxon>Bacteria</taxon>
        <taxon>Bacillati</taxon>
        <taxon>Bacillota</taxon>
        <taxon>Bacilli</taxon>
        <taxon>Bacillales</taxon>
        <taxon>Paenibacillaceae</taxon>
        <taxon>Paenibacillus</taxon>
    </lineage>
</organism>
<evidence type="ECO:0000259" key="4">
    <source>
        <dbReference type="PROSITE" id="PS01124"/>
    </source>
</evidence>
<dbReference type="Proteomes" id="UP001597180">
    <property type="component" value="Unassembled WGS sequence"/>
</dbReference>
<dbReference type="InterPro" id="IPR020449">
    <property type="entry name" value="Tscrpt_reg_AraC-type_HTH"/>
</dbReference>
<protein>
    <submittedName>
        <fullName evidence="5">AraC family transcriptional regulator</fullName>
    </submittedName>
</protein>
<evidence type="ECO:0000256" key="3">
    <source>
        <dbReference type="ARBA" id="ARBA00023163"/>
    </source>
</evidence>
<dbReference type="SUPFAM" id="SSF46689">
    <property type="entry name" value="Homeodomain-like"/>
    <property type="match status" value="2"/>
</dbReference>
<sequence>MGYHDYRFHSDRSIRTIELKLFYSGFEHCSPGHSWGPALKDHYKILYVHSGQGIYRAGDHTYRLGSGDVFLLTPDAIAYYRADDQDPWTYSWIAFNGLNAELYLRRAHLSVEHPVFHCTRREALEACFQQVYEASKMSSTRDTRMLSALYGFLSVLIEEAECKHPEAKQDNTQDLYVKKAIEFVHNNYSQAITIGEIADWIGLERKYMSKLFKAATGLTPQDYLIHFRISKACELMSNPSLSIGEIAYSVGYKDQLLFSKMFKKLKKQSPSEYRRSS</sequence>
<dbReference type="InterPro" id="IPR018060">
    <property type="entry name" value="HTH_AraC"/>
</dbReference>
<dbReference type="InterPro" id="IPR018062">
    <property type="entry name" value="HTH_AraC-typ_CS"/>
</dbReference>
<dbReference type="SUPFAM" id="SSF51215">
    <property type="entry name" value="Regulatory protein AraC"/>
    <property type="match status" value="1"/>
</dbReference>
<dbReference type="PROSITE" id="PS00041">
    <property type="entry name" value="HTH_ARAC_FAMILY_1"/>
    <property type="match status" value="1"/>
</dbReference>
<dbReference type="Gene3D" id="2.60.120.280">
    <property type="entry name" value="Regulatory protein AraC"/>
    <property type="match status" value="1"/>
</dbReference>
<dbReference type="SMART" id="SM00342">
    <property type="entry name" value="HTH_ARAC"/>
    <property type="match status" value="1"/>
</dbReference>
<dbReference type="InterPro" id="IPR037923">
    <property type="entry name" value="HTH-like"/>
</dbReference>
<keyword evidence="3" id="KW-0804">Transcription</keyword>
<evidence type="ECO:0000313" key="5">
    <source>
        <dbReference type="EMBL" id="MFD1221028.1"/>
    </source>
</evidence>